<organism evidence="1 2">
    <name type="scientific">Diphasiastrum complanatum</name>
    <name type="common">Issler's clubmoss</name>
    <name type="synonym">Lycopodium complanatum</name>
    <dbReference type="NCBI Taxonomy" id="34168"/>
    <lineage>
        <taxon>Eukaryota</taxon>
        <taxon>Viridiplantae</taxon>
        <taxon>Streptophyta</taxon>
        <taxon>Embryophyta</taxon>
        <taxon>Tracheophyta</taxon>
        <taxon>Lycopodiopsida</taxon>
        <taxon>Lycopodiales</taxon>
        <taxon>Lycopodiaceae</taxon>
        <taxon>Lycopodioideae</taxon>
        <taxon>Diphasiastrum</taxon>
    </lineage>
</organism>
<dbReference type="EMBL" id="CM055099">
    <property type="protein sequence ID" value="KAJ7546259.1"/>
    <property type="molecule type" value="Genomic_DNA"/>
</dbReference>
<evidence type="ECO:0000313" key="1">
    <source>
        <dbReference type="EMBL" id="KAJ7546259.1"/>
    </source>
</evidence>
<reference evidence="2" key="1">
    <citation type="journal article" date="2024" name="Proc. Natl. Acad. Sci. U.S.A.">
        <title>Extraordinary preservation of gene collinearity over three hundred million years revealed in homosporous lycophytes.</title>
        <authorList>
            <person name="Li C."/>
            <person name="Wickell D."/>
            <person name="Kuo L.Y."/>
            <person name="Chen X."/>
            <person name="Nie B."/>
            <person name="Liao X."/>
            <person name="Peng D."/>
            <person name="Ji J."/>
            <person name="Jenkins J."/>
            <person name="Williams M."/>
            <person name="Shu S."/>
            <person name="Plott C."/>
            <person name="Barry K."/>
            <person name="Rajasekar S."/>
            <person name="Grimwood J."/>
            <person name="Han X."/>
            <person name="Sun S."/>
            <person name="Hou Z."/>
            <person name="He W."/>
            <person name="Dai G."/>
            <person name="Sun C."/>
            <person name="Schmutz J."/>
            <person name="Leebens-Mack J.H."/>
            <person name="Li F.W."/>
            <person name="Wang L."/>
        </authorList>
    </citation>
    <scope>NUCLEOTIDE SEQUENCE [LARGE SCALE GENOMIC DNA]</scope>
    <source>
        <strain evidence="2">cv. PW_Plant_1</strain>
    </source>
</reference>
<comment type="caution">
    <text evidence="1">The sequence shown here is derived from an EMBL/GenBank/DDBJ whole genome shotgun (WGS) entry which is preliminary data.</text>
</comment>
<dbReference type="Proteomes" id="UP001162992">
    <property type="component" value="Chromosome 8"/>
</dbReference>
<accession>A0ACC2CW46</accession>
<gene>
    <name evidence="1" type="ORF">O6H91_08G032500</name>
</gene>
<evidence type="ECO:0000313" key="2">
    <source>
        <dbReference type="Proteomes" id="UP001162992"/>
    </source>
</evidence>
<protein>
    <submittedName>
        <fullName evidence="1">Uncharacterized protein</fullName>
    </submittedName>
</protein>
<keyword evidence="2" id="KW-1185">Reference proteome</keyword>
<proteinExistence type="predicted"/>
<name>A0ACC2CW46_DIPCM</name>
<sequence>MEIIGFAKKCCEEFKKLHKSYKKSKAQLLKLIQLKQEGLIPNSLKMSSPRIQIAHMGAQALFSFSLAELTEKYKAACFNAYLQAFTIVVDLHSVIAMSLF</sequence>